<organism evidence="2 3">
    <name type="scientific">Streblomastix strix</name>
    <dbReference type="NCBI Taxonomy" id="222440"/>
    <lineage>
        <taxon>Eukaryota</taxon>
        <taxon>Metamonada</taxon>
        <taxon>Preaxostyla</taxon>
        <taxon>Oxymonadida</taxon>
        <taxon>Streblomastigidae</taxon>
        <taxon>Streblomastix</taxon>
    </lineage>
</organism>
<name>A0A5J4UPN6_9EUKA</name>
<evidence type="ECO:0000313" key="3">
    <source>
        <dbReference type="Proteomes" id="UP000324800"/>
    </source>
</evidence>
<evidence type="ECO:0000313" key="2">
    <source>
        <dbReference type="EMBL" id="KAA6371990.1"/>
    </source>
</evidence>
<accession>A0A5J4UPN6</accession>
<gene>
    <name evidence="2" type="ORF">EZS28_032484</name>
</gene>
<sequence>MKEGLRGCITRSIGERMIGEHRWKRIVGGGRDAQDLLENEYDNDNGIMKGQRSRENKGTVCDVCGMALGTKIVAIYPNGVCVHEGCRRGKQNRKIGNKAHIESSGVPKVGIWTGGQFYDKDEYESNICPVTGYNFEEQGSVDKMELKHNILIDQQGKSLHFTKPQ</sequence>
<reference evidence="2 3" key="1">
    <citation type="submission" date="2019-03" db="EMBL/GenBank/DDBJ databases">
        <title>Single cell metagenomics reveals metabolic interactions within the superorganism composed of flagellate Streblomastix strix and complex community of Bacteroidetes bacteria on its surface.</title>
        <authorList>
            <person name="Treitli S.C."/>
            <person name="Kolisko M."/>
            <person name="Husnik F."/>
            <person name="Keeling P."/>
            <person name="Hampl V."/>
        </authorList>
    </citation>
    <scope>NUCLEOTIDE SEQUENCE [LARGE SCALE GENOMIC DNA]</scope>
    <source>
        <strain evidence="2">ST1C</strain>
    </source>
</reference>
<dbReference type="Proteomes" id="UP000324800">
    <property type="component" value="Unassembled WGS sequence"/>
</dbReference>
<comment type="caution">
    <text evidence="2">The sequence shown here is derived from an EMBL/GenBank/DDBJ whole genome shotgun (WGS) entry which is preliminary data.</text>
</comment>
<evidence type="ECO:0000259" key="1">
    <source>
        <dbReference type="Pfam" id="PF10367"/>
    </source>
</evidence>
<protein>
    <recommendedName>
        <fullName evidence="1">Vacuolar sorting protein 39/Transforming growth factor beta receptor-associated zinc finger domain-containing protein</fullName>
    </recommendedName>
</protein>
<dbReference type="AlphaFoldDB" id="A0A5J4UPN6"/>
<dbReference type="Pfam" id="PF10367">
    <property type="entry name" value="zf-Vps39_C"/>
    <property type="match status" value="1"/>
</dbReference>
<dbReference type="EMBL" id="SNRW01013993">
    <property type="protein sequence ID" value="KAA6371990.1"/>
    <property type="molecule type" value="Genomic_DNA"/>
</dbReference>
<proteinExistence type="predicted"/>
<feature type="domain" description="Vacuolar sorting protein 39/Transforming growth factor beta receptor-associated zinc finger" evidence="1">
    <location>
        <begin position="59"/>
        <end position="87"/>
    </location>
</feature>
<dbReference type="InterPro" id="IPR019453">
    <property type="entry name" value="VPS39/TGFA1_Znf"/>
</dbReference>